<keyword evidence="1" id="KW-0812">Transmembrane</keyword>
<keyword evidence="1" id="KW-0472">Membrane</keyword>
<dbReference type="InterPro" id="IPR054615">
    <property type="entry name" value="Symport_access"/>
</dbReference>
<dbReference type="NCBIfam" id="NF045580">
    <property type="entry name" value="symport_access"/>
    <property type="match status" value="1"/>
</dbReference>
<feature type="transmembrane region" description="Helical" evidence="1">
    <location>
        <begin position="12"/>
        <end position="32"/>
    </location>
</feature>
<dbReference type="EMBL" id="JACHOC010000002">
    <property type="protein sequence ID" value="MBB4621616.1"/>
    <property type="molecule type" value="Genomic_DNA"/>
</dbReference>
<keyword evidence="3" id="KW-1185">Reference proteome</keyword>
<gene>
    <name evidence="2" type="ORF">GGQ57_001510</name>
</gene>
<name>A0ABR6KJC7_9BACT</name>
<evidence type="ECO:0000313" key="3">
    <source>
        <dbReference type="Proteomes" id="UP000533637"/>
    </source>
</evidence>
<sequence length="46" mass="5328">MFGIEDPGIWLAYLLAFVCLIFSLWFGIAYWNKGDKESDNPKQSDK</sequence>
<evidence type="ECO:0000256" key="1">
    <source>
        <dbReference type="SAM" id="Phobius"/>
    </source>
</evidence>
<organism evidence="2 3">
    <name type="scientific">Parabacteroides faecis</name>
    <dbReference type="NCBI Taxonomy" id="1217282"/>
    <lineage>
        <taxon>Bacteria</taxon>
        <taxon>Pseudomonadati</taxon>
        <taxon>Bacteroidota</taxon>
        <taxon>Bacteroidia</taxon>
        <taxon>Bacteroidales</taxon>
        <taxon>Tannerellaceae</taxon>
        <taxon>Parabacteroides</taxon>
    </lineage>
</organism>
<reference evidence="2 3" key="1">
    <citation type="submission" date="2020-08" db="EMBL/GenBank/DDBJ databases">
        <title>Genomic Encyclopedia of Type Strains, Phase IV (KMG-IV): sequencing the most valuable type-strain genomes for metagenomic binning, comparative biology and taxonomic classification.</title>
        <authorList>
            <person name="Goeker M."/>
        </authorList>
    </citation>
    <scope>NUCLEOTIDE SEQUENCE [LARGE SCALE GENOMIC DNA]</scope>
    <source>
        <strain evidence="2 3">DSM 102983</strain>
    </source>
</reference>
<proteinExistence type="predicted"/>
<protein>
    <submittedName>
        <fullName evidence="2">Uncharacterized protein</fullName>
    </submittedName>
</protein>
<comment type="caution">
    <text evidence="2">The sequence shown here is derived from an EMBL/GenBank/DDBJ whole genome shotgun (WGS) entry which is preliminary data.</text>
</comment>
<dbReference type="RefSeq" id="WP_370449246.1">
    <property type="nucleotide sequence ID" value="NZ_BMPB01000002.1"/>
</dbReference>
<dbReference type="Proteomes" id="UP000533637">
    <property type="component" value="Unassembled WGS sequence"/>
</dbReference>
<accession>A0ABR6KJC7</accession>
<evidence type="ECO:0000313" key="2">
    <source>
        <dbReference type="EMBL" id="MBB4621616.1"/>
    </source>
</evidence>
<keyword evidence="1" id="KW-1133">Transmembrane helix</keyword>